<dbReference type="InterPro" id="IPR003722">
    <property type="entry name" value="Cbl_synth_CobH/CbiC"/>
</dbReference>
<comment type="similarity">
    <text evidence="2">Belongs to the CobH/CbiC family.</text>
</comment>
<evidence type="ECO:0000256" key="2">
    <source>
        <dbReference type="ARBA" id="ARBA00009774"/>
    </source>
</evidence>
<keyword evidence="4" id="KW-0413">Isomerase</keyword>
<name>A0A848DAH4_9EURY</name>
<dbReference type="InterPro" id="IPR036588">
    <property type="entry name" value="CobH/CbiC_sf"/>
</dbReference>
<evidence type="ECO:0000259" key="5">
    <source>
        <dbReference type="Pfam" id="PF02570"/>
    </source>
</evidence>
<protein>
    <submittedName>
        <fullName evidence="6">Precorrin-8X methylmutase</fullName>
    </submittedName>
</protein>
<dbReference type="Gene3D" id="3.40.50.10230">
    <property type="entry name" value="Cobalamin biosynthesis CobH/CbiC, precorrin-8X methylmutase"/>
    <property type="match status" value="1"/>
</dbReference>
<gene>
    <name evidence="6" type="ORF">GIS02_06120</name>
</gene>
<feature type="domain" description="Cobalamin biosynthesis precorrin-8X methylmutase CobH/CbiC" evidence="5">
    <location>
        <begin position="21"/>
        <end position="207"/>
    </location>
</feature>
<dbReference type="PANTHER" id="PTHR43588:SF1">
    <property type="entry name" value="COBALT-PRECORRIN-8 METHYLMUTASE"/>
    <property type="match status" value="1"/>
</dbReference>
<dbReference type="UniPathway" id="UPA00148"/>
<sequence>MWFKHHSLITDIGATTQEARDISNKSRDIVSQIIKGNTLEDGVKKRCIIATGDPSFKDLIVFKHNPIKEGIKAIKQSCTIYTDIRMVQVGIVKKGHACKIECALDYGGNIAEEKQITRTSAGFLALGEQLNCNIIIIGNAPSAAITINDMIKQEIIKPSLIIATPVGFVNASNSKEYIRNLSIPSITSIGTRGGTPIAVAIINEIINRIVPFHIENSPFSTSMVGSERRL</sequence>
<reference evidence="6" key="1">
    <citation type="journal article" date="2020" name="MBio">
        <title>'Candidatus Ethanoperedens,' a Thermophilic Genus of Archaea Mediating the Anaerobic Oxidation of Ethane.</title>
        <authorList>
            <person name="Hahn C.J."/>
            <person name="Laso-Perez R."/>
            <person name="Vulcano F."/>
            <person name="Vaziourakis K.M."/>
            <person name="Stokke R."/>
            <person name="Steen I.H."/>
            <person name="Teske A."/>
            <person name="Boetius A."/>
            <person name="Liebeke M."/>
            <person name="Amann R."/>
            <person name="Knittel K."/>
            <person name="Wegener G."/>
        </authorList>
    </citation>
    <scope>NUCLEOTIDE SEQUENCE</scope>
    <source>
        <strain evidence="6">GoM-Arc1-LC-WB58</strain>
    </source>
</reference>
<evidence type="ECO:0000256" key="3">
    <source>
        <dbReference type="ARBA" id="ARBA00022573"/>
    </source>
</evidence>
<dbReference type="EMBL" id="WNEG01000103">
    <property type="protein sequence ID" value="NMG83760.1"/>
    <property type="molecule type" value="Genomic_DNA"/>
</dbReference>
<keyword evidence="3" id="KW-0169">Cobalamin biosynthesis</keyword>
<evidence type="ECO:0000256" key="4">
    <source>
        <dbReference type="ARBA" id="ARBA00023235"/>
    </source>
</evidence>
<dbReference type="Proteomes" id="UP000606580">
    <property type="component" value="Unassembled WGS sequence"/>
</dbReference>
<dbReference type="SUPFAM" id="SSF63965">
    <property type="entry name" value="Precorrin-8X methylmutase CbiC/CobH"/>
    <property type="match status" value="1"/>
</dbReference>
<proteinExistence type="inferred from homology"/>
<dbReference type="GO" id="GO:0016993">
    <property type="term" value="F:precorrin-8X methylmutase activity"/>
    <property type="evidence" value="ECO:0007669"/>
    <property type="project" value="InterPro"/>
</dbReference>
<dbReference type="GO" id="GO:0009236">
    <property type="term" value="P:cobalamin biosynthetic process"/>
    <property type="evidence" value="ECO:0007669"/>
    <property type="project" value="UniProtKB-UniPathway"/>
</dbReference>
<evidence type="ECO:0000313" key="6">
    <source>
        <dbReference type="EMBL" id="NMG83760.1"/>
    </source>
</evidence>
<evidence type="ECO:0000256" key="1">
    <source>
        <dbReference type="ARBA" id="ARBA00004953"/>
    </source>
</evidence>
<accession>A0A848DAH4</accession>
<dbReference type="Pfam" id="PF02570">
    <property type="entry name" value="CbiC"/>
    <property type="match status" value="1"/>
</dbReference>
<dbReference type="PANTHER" id="PTHR43588">
    <property type="entry name" value="COBALT-PRECORRIN-8 METHYLMUTASE"/>
    <property type="match status" value="1"/>
</dbReference>
<comment type="caution">
    <text evidence="6">The sequence shown here is derived from an EMBL/GenBank/DDBJ whole genome shotgun (WGS) entry which is preliminary data.</text>
</comment>
<organism evidence="6 7">
    <name type="scientific">Candidatus Ethanoperedens thermophilum</name>
    <dbReference type="NCBI Taxonomy" id="2766897"/>
    <lineage>
        <taxon>Archaea</taxon>
        <taxon>Methanobacteriati</taxon>
        <taxon>Methanobacteriota</taxon>
        <taxon>Stenosarchaea group</taxon>
        <taxon>Methanomicrobia</taxon>
        <taxon>Methanosarcinales</taxon>
        <taxon>Methanosarcinales incertae sedis</taxon>
        <taxon>GOM Arc I cluster</taxon>
        <taxon>Candidatus Ethanoperedens</taxon>
    </lineage>
</organism>
<dbReference type="AlphaFoldDB" id="A0A848DAH4"/>
<evidence type="ECO:0000313" key="7">
    <source>
        <dbReference type="Proteomes" id="UP000606580"/>
    </source>
</evidence>
<comment type="pathway">
    <text evidence="1">Cofactor biosynthesis; adenosylcobalamin biosynthesis.</text>
</comment>